<sequence>MVIRVRLIHQVHPALLVLLVLLAVAAVVRVVVGVLQGVGRGICRYFYLMMQSPERNLYVVKRLLGHASITSTLEYIDESVDNLRDILEAELMGREY</sequence>
<evidence type="ECO:0000313" key="1">
    <source>
        <dbReference type="EMBL" id="SPZ04138.1"/>
    </source>
</evidence>
<name>A0A2X2C9U1_PROMI</name>
<evidence type="ECO:0000313" key="2">
    <source>
        <dbReference type="Proteomes" id="UP000251485"/>
    </source>
</evidence>
<accession>A0A2X2C9U1</accession>
<dbReference type="Proteomes" id="UP000251485">
    <property type="component" value="Unassembled WGS sequence"/>
</dbReference>
<dbReference type="AlphaFoldDB" id="A0A2X2C9U1"/>
<proteinExistence type="predicted"/>
<dbReference type="GO" id="GO:0003677">
    <property type="term" value="F:DNA binding"/>
    <property type="evidence" value="ECO:0007669"/>
    <property type="project" value="InterPro"/>
</dbReference>
<dbReference type="SUPFAM" id="SSF56349">
    <property type="entry name" value="DNA breaking-rejoining enzymes"/>
    <property type="match status" value="1"/>
</dbReference>
<dbReference type="InterPro" id="IPR011010">
    <property type="entry name" value="DNA_brk_join_enz"/>
</dbReference>
<protein>
    <submittedName>
        <fullName evidence="1">Phage integrase</fullName>
    </submittedName>
</protein>
<organism evidence="1 2">
    <name type="scientific">Proteus mirabilis</name>
    <dbReference type="NCBI Taxonomy" id="584"/>
    <lineage>
        <taxon>Bacteria</taxon>
        <taxon>Pseudomonadati</taxon>
        <taxon>Pseudomonadota</taxon>
        <taxon>Gammaproteobacteria</taxon>
        <taxon>Enterobacterales</taxon>
        <taxon>Morganellaceae</taxon>
        <taxon>Proteus</taxon>
    </lineage>
</organism>
<gene>
    <name evidence="1" type="ORF">NCTC10975_05197</name>
</gene>
<reference evidence="1 2" key="1">
    <citation type="submission" date="2018-06" db="EMBL/GenBank/DDBJ databases">
        <authorList>
            <consortium name="Pathogen Informatics"/>
            <person name="Doyle S."/>
        </authorList>
    </citation>
    <scope>NUCLEOTIDE SEQUENCE [LARGE SCALE GENOMIC DNA]</scope>
    <source>
        <strain evidence="1 2">NCTC10975</strain>
    </source>
</reference>
<dbReference type="EMBL" id="UAUE01000039">
    <property type="protein sequence ID" value="SPZ04138.1"/>
    <property type="molecule type" value="Genomic_DNA"/>
</dbReference>